<dbReference type="SUPFAM" id="SSF47616">
    <property type="entry name" value="GST C-terminal domain-like"/>
    <property type="match status" value="1"/>
</dbReference>
<comment type="caution">
    <text evidence="3">The sequence shown here is derived from an EMBL/GenBank/DDBJ whole genome shotgun (WGS) entry which is preliminary data.</text>
</comment>
<dbReference type="Gene3D" id="3.40.30.10">
    <property type="entry name" value="Glutaredoxin"/>
    <property type="match status" value="1"/>
</dbReference>
<feature type="domain" description="GST N-terminal" evidence="2">
    <location>
        <begin position="2"/>
        <end position="83"/>
    </location>
</feature>
<dbReference type="InterPro" id="IPR004045">
    <property type="entry name" value="Glutathione_S-Trfase_N"/>
</dbReference>
<dbReference type="InterPro" id="IPR036249">
    <property type="entry name" value="Thioredoxin-like_sf"/>
</dbReference>
<dbReference type="PROSITE" id="PS50404">
    <property type="entry name" value="GST_NTER"/>
    <property type="match status" value="1"/>
</dbReference>
<gene>
    <name evidence="3" type="ORF">DB88DRAFT_168199</name>
</gene>
<organism evidence="3 4">
    <name type="scientific">Papiliotrema laurentii</name>
    <name type="common">Cryptococcus laurentii</name>
    <dbReference type="NCBI Taxonomy" id="5418"/>
    <lineage>
        <taxon>Eukaryota</taxon>
        <taxon>Fungi</taxon>
        <taxon>Dikarya</taxon>
        <taxon>Basidiomycota</taxon>
        <taxon>Agaricomycotina</taxon>
        <taxon>Tremellomycetes</taxon>
        <taxon>Tremellales</taxon>
        <taxon>Rhynchogastremaceae</taxon>
        <taxon>Papiliotrema</taxon>
    </lineage>
</organism>
<dbReference type="PANTHER" id="PTHR44051:SF9">
    <property type="entry name" value="GLUTATHIONE S-TRANSFERASE 1"/>
    <property type="match status" value="1"/>
</dbReference>
<accession>A0AAD9L8N7</accession>
<proteinExistence type="inferred from homology"/>
<dbReference type="SUPFAM" id="SSF52833">
    <property type="entry name" value="Thioredoxin-like"/>
    <property type="match status" value="1"/>
</dbReference>
<evidence type="ECO:0000313" key="3">
    <source>
        <dbReference type="EMBL" id="KAK1926484.1"/>
    </source>
</evidence>
<evidence type="ECO:0000259" key="2">
    <source>
        <dbReference type="PROSITE" id="PS50404"/>
    </source>
</evidence>
<dbReference type="PANTHER" id="PTHR44051">
    <property type="entry name" value="GLUTATHIONE S-TRANSFERASE-RELATED"/>
    <property type="match status" value="1"/>
</dbReference>
<dbReference type="GO" id="GO:0016740">
    <property type="term" value="F:transferase activity"/>
    <property type="evidence" value="ECO:0007669"/>
    <property type="project" value="UniProtKB-KW"/>
</dbReference>
<protein>
    <submittedName>
        <fullName evidence="3">Glutathione transferase</fullName>
    </submittedName>
</protein>
<evidence type="ECO:0000313" key="4">
    <source>
        <dbReference type="Proteomes" id="UP001182556"/>
    </source>
</evidence>
<dbReference type="InterPro" id="IPR036282">
    <property type="entry name" value="Glutathione-S-Trfase_C_sf"/>
</dbReference>
<reference evidence="3" key="1">
    <citation type="submission" date="2023-02" db="EMBL/GenBank/DDBJ databases">
        <title>Identification and recombinant expression of a fungal hydrolase from Papiliotrema laurentii that hydrolyzes apple cutin and clears colloidal polyester polyurethane.</title>
        <authorList>
            <consortium name="DOE Joint Genome Institute"/>
            <person name="Roman V.A."/>
            <person name="Bojanowski C."/>
            <person name="Crable B.R."/>
            <person name="Wagner D.N."/>
            <person name="Hung C.S."/>
            <person name="Nadeau L.J."/>
            <person name="Schratz L."/>
            <person name="Haridas S."/>
            <person name="Pangilinan J."/>
            <person name="Lipzen A."/>
            <person name="Na H."/>
            <person name="Yan M."/>
            <person name="Ng V."/>
            <person name="Grigoriev I.V."/>
            <person name="Spatafora J.W."/>
            <person name="Barlow D."/>
            <person name="Biffinger J."/>
            <person name="Kelley-Loughnane N."/>
            <person name="Varaljay V.A."/>
            <person name="Crookes-Goodson W.J."/>
        </authorList>
    </citation>
    <scope>NUCLEOTIDE SEQUENCE</scope>
    <source>
        <strain evidence="3">5307AH</strain>
    </source>
</reference>
<evidence type="ECO:0000256" key="1">
    <source>
        <dbReference type="ARBA" id="ARBA00007409"/>
    </source>
</evidence>
<dbReference type="CDD" id="cd03046">
    <property type="entry name" value="GST_N_GTT1_like"/>
    <property type="match status" value="1"/>
</dbReference>
<dbReference type="Pfam" id="PF13417">
    <property type="entry name" value="GST_N_3"/>
    <property type="match status" value="1"/>
</dbReference>
<keyword evidence="4" id="KW-1185">Reference proteome</keyword>
<dbReference type="EMBL" id="JAODAN010000002">
    <property type="protein sequence ID" value="KAK1926484.1"/>
    <property type="molecule type" value="Genomic_DNA"/>
</dbReference>
<sequence length="243" mass="26750">MSTKITLHHLNQSRSDRIFWALEELELPYDVQTYIRLSSRSAPPSLKTISPFGKAPVVDLNGEIITESAYIIHRLLRLAPESAGKNVELTPTDDDLFWAHFSEGSQMNLLQAGLIVSGTAAAWSGGLAARMSEEGKAGIKQYAGWLTEGYLRPQNQTNLDQIEAFLAARPGKFFSGTEKPGLGDFMMFFGINSLLRGARKDAGYNIGPATLKWFETVSARPALKKAMDRMIKEESAAKAKAKL</sequence>
<dbReference type="Proteomes" id="UP001182556">
    <property type="component" value="Unassembled WGS sequence"/>
</dbReference>
<comment type="similarity">
    <text evidence="1">Belongs to the GST superfamily.</text>
</comment>
<dbReference type="AlphaFoldDB" id="A0AAD9L8N7"/>
<keyword evidence="3" id="KW-0808">Transferase</keyword>
<name>A0AAD9L8N7_PAPLA</name>